<dbReference type="RefSeq" id="XP_022086830.1">
    <property type="nucleotide sequence ID" value="XM_022231138.1"/>
</dbReference>
<proteinExistence type="predicted"/>
<evidence type="ECO:0000313" key="3">
    <source>
        <dbReference type="RefSeq" id="XP_022086829.1"/>
    </source>
</evidence>
<dbReference type="KEGG" id="aplc:110977219"/>
<dbReference type="Proteomes" id="UP000694845">
    <property type="component" value="Unplaced"/>
</dbReference>
<name>A0A8B7Y0Z0_ACAPL</name>
<dbReference type="PANTHER" id="PTHR35256">
    <property type="entry name" value="CHROMOSOME 8 OPEN READING FRAME 48"/>
    <property type="match status" value="1"/>
</dbReference>
<accession>A0A8B7Y0Z0</accession>
<organism evidence="2 3">
    <name type="scientific">Acanthaster planci</name>
    <name type="common">Crown-of-thorns starfish</name>
    <dbReference type="NCBI Taxonomy" id="133434"/>
    <lineage>
        <taxon>Eukaryota</taxon>
        <taxon>Metazoa</taxon>
        <taxon>Echinodermata</taxon>
        <taxon>Eleutherozoa</taxon>
        <taxon>Asterozoa</taxon>
        <taxon>Asteroidea</taxon>
        <taxon>Valvatacea</taxon>
        <taxon>Valvatida</taxon>
        <taxon>Acanthasteridae</taxon>
        <taxon>Acanthaster</taxon>
    </lineage>
</organism>
<dbReference type="InterPro" id="IPR027932">
    <property type="entry name" value="DUF4606"/>
</dbReference>
<dbReference type="OrthoDB" id="9976953at2759"/>
<dbReference type="GeneID" id="110977219"/>
<dbReference type="RefSeq" id="XP_022086829.1">
    <property type="nucleotide sequence ID" value="XM_022231137.1"/>
</dbReference>
<gene>
    <name evidence="3 4" type="primary">LOC110977219</name>
</gene>
<dbReference type="AlphaFoldDB" id="A0A8B7Y0Z0"/>
<sequence length="319" mass="35232">MTTLTTSSSESSTIQTLDELSQETATTVSSSAASIKDYSILTSAPQETEPDEHGSSSELWETATNTRSFEQTSTNGSSLTKTDDKLSGRKGGAWRKAGGGSSSSEMEESYYSADWESSQSHNLSDSRQKSVLSTQQQFIQAKLRLLKKSRHKMGTTATQETVAVHSEVEEKSLFCQKAIGTLLNEKRQDVTSSKTQTERIGAKPESSSEASGIFIEREFIETLKIGNLLSAMKQAASVDTTSRAESCQQCQEARAAALKWDFIRQRTSRLKNELTERRLDWLLSTQDPLTVIGDLARQLPMPADDPKEVWNRLMDHGIT</sequence>
<reference evidence="3 4" key="1">
    <citation type="submission" date="2025-04" db="UniProtKB">
        <authorList>
            <consortium name="RefSeq"/>
        </authorList>
    </citation>
    <scope>IDENTIFICATION</scope>
</reference>
<evidence type="ECO:0000256" key="1">
    <source>
        <dbReference type="SAM" id="MobiDB-lite"/>
    </source>
</evidence>
<feature type="compositionally biased region" description="Polar residues" evidence="1">
    <location>
        <begin position="56"/>
        <end position="80"/>
    </location>
</feature>
<evidence type="ECO:0000313" key="4">
    <source>
        <dbReference type="RefSeq" id="XP_022086830.1"/>
    </source>
</evidence>
<dbReference type="OMA" id="FDITETS"/>
<protein>
    <submittedName>
        <fullName evidence="3 4">Uncharacterized protein C8orf48-like</fullName>
    </submittedName>
</protein>
<feature type="region of interest" description="Disordered" evidence="1">
    <location>
        <begin position="27"/>
        <end position="105"/>
    </location>
</feature>
<dbReference type="Pfam" id="PF15379">
    <property type="entry name" value="DUF4606"/>
    <property type="match status" value="1"/>
</dbReference>
<dbReference type="PANTHER" id="PTHR35256:SF1">
    <property type="entry name" value="EXPRESSED SEQUENCE AI429214"/>
    <property type="match status" value="1"/>
</dbReference>
<evidence type="ECO:0000313" key="2">
    <source>
        <dbReference type="Proteomes" id="UP000694845"/>
    </source>
</evidence>
<keyword evidence="2" id="KW-1185">Reference proteome</keyword>